<gene>
    <name evidence="1" type="ORF">HPDFL43_16042</name>
</gene>
<evidence type="ECO:0000313" key="1">
    <source>
        <dbReference type="EMBL" id="EDQ34524.1"/>
    </source>
</evidence>
<proteinExistence type="predicted"/>
<dbReference type="eggNOG" id="ENOG503471S">
    <property type="taxonomic scope" value="Bacteria"/>
</dbReference>
<dbReference type="EMBL" id="ABIA03000004">
    <property type="protein sequence ID" value="EDQ34524.1"/>
    <property type="molecule type" value="Genomic_DNA"/>
</dbReference>
<dbReference type="Proteomes" id="UP000004291">
    <property type="component" value="Chromosome"/>
</dbReference>
<reference evidence="1 2" key="2">
    <citation type="submission" date="2012-06" db="EMBL/GenBank/DDBJ databases">
        <authorList>
            <person name="Fiebig A."/>
        </authorList>
    </citation>
    <scope>NUCLEOTIDE SEQUENCE [LARGE SCALE GENOMIC DNA]</scope>
    <source>
        <strain evidence="1 2">DFL-43</strain>
    </source>
</reference>
<evidence type="ECO:0000313" key="2">
    <source>
        <dbReference type="Proteomes" id="UP000004291"/>
    </source>
</evidence>
<organism evidence="1 2">
    <name type="scientific">Hoeflea phototrophica (strain DSM 17068 / NCIMB 14078 / DFL-43)</name>
    <dbReference type="NCBI Taxonomy" id="411684"/>
    <lineage>
        <taxon>Bacteria</taxon>
        <taxon>Pseudomonadati</taxon>
        <taxon>Pseudomonadota</taxon>
        <taxon>Alphaproteobacteria</taxon>
        <taxon>Hyphomicrobiales</taxon>
        <taxon>Rhizobiaceae</taxon>
        <taxon>Hoeflea</taxon>
    </lineage>
</organism>
<dbReference type="AlphaFoldDB" id="A9D1Y6"/>
<dbReference type="STRING" id="411684.HPDFL43_16042"/>
<protein>
    <submittedName>
        <fullName evidence="1">Uncharacterized protein</fullName>
    </submittedName>
</protein>
<reference evidence="1 2" key="1">
    <citation type="submission" date="2007-10" db="EMBL/GenBank/DDBJ databases">
        <authorList>
            <person name="Wagner-Dobler I."/>
            <person name="Ferriera S."/>
            <person name="Johnson J."/>
            <person name="Kravitz S."/>
            <person name="Beeson K."/>
            <person name="Sutton G."/>
            <person name="Rogers Y.-H."/>
            <person name="Friedman R."/>
            <person name="Frazier M."/>
            <person name="Venter J.C."/>
        </authorList>
    </citation>
    <scope>NUCLEOTIDE SEQUENCE [LARGE SCALE GENOMIC DNA]</scope>
    <source>
        <strain evidence="1 2">DFL-43</strain>
    </source>
</reference>
<dbReference type="HOGENOM" id="CLU_1330428_0_0_5"/>
<sequence>MAAEKRGLFHVFRMSRKLALLSGVFLLVLGASGTAALVLAPAHLLPGYSEETVSSCKTLYQSEFRRGREERLIAVISTDAVKPADRVRIGMRLARHLVETSKPDLVIVQVVDHQGPTGRAEIRGPVVGAEIAHAPNPSKTYATGKPWEARYIDALPTSGGLYFGPRVDMRLADLQTIDNDFELIEGCDGDLVDEEAQAVSEKSSGH</sequence>
<accession>A9D1Y6</accession>
<name>A9D1Y6_HOEPD</name>
<dbReference type="OrthoDB" id="8452149at2"/>
<dbReference type="RefSeq" id="WP_007198963.1">
    <property type="nucleotide sequence ID" value="NZ_CM002917.1"/>
</dbReference>
<keyword evidence="2" id="KW-1185">Reference proteome</keyword>
<comment type="caution">
    <text evidence="1">The sequence shown here is derived from an EMBL/GenBank/DDBJ whole genome shotgun (WGS) entry which is preliminary data.</text>
</comment>